<keyword evidence="2" id="KW-0732">Signal</keyword>
<evidence type="ECO:0000313" key="6">
    <source>
        <dbReference type="WBParaSite" id="BPAG_0000894101-mRNA-1"/>
    </source>
</evidence>
<feature type="transmembrane region" description="Helical" evidence="1">
    <location>
        <begin position="432"/>
        <end position="453"/>
    </location>
</feature>
<feature type="transmembrane region" description="Helical" evidence="1">
    <location>
        <begin position="224"/>
        <end position="245"/>
    </location>
</feature>
<name>A0A0N4TKQ9_BRUPA</name>
<protein>
    <submittedName>
        <fullName evidence="6">GpcrRhopsn4 domain-containing protein</fullName>
    </submittedName>
</protein>
<dbReference type="InterPro" id="IPR019336">
    <property type="entry name" value="GPR180/TMEM145_TM"/>
</dbReference>
<feature type="signal peptide" evidence="2">
    <location>
        <begin position="1"/>
        <end position="29"/>
    </location>
</feature>
<keyword evidence="5" id="KW-1185">Reference proteome</keyword>
<feature type="transmembrane region" description="Helical" evidence="1">
    <location>
        <begin position="403"/>
        <end position="426"/>
    </location>
</feature>
<dbReference type="Proteomes" id="UP000278627">
    <property type="component" value="Unassembled WGS sequence"/>
</dbReference>
<dbReference type="InterPro" id="IPR047831">
    <property type="entry name" value="GPR180/TMEM145"/>
</dbReference>
<evidence type="ECO:0000256" key="1">
    <source>
        <dbReference type="SAM" id="Phobius"/>
    </source>
</evidence>
<reference evidence="4 5" key="2">
    <citation type="submission" date="2018-11" db="EMBL/GenBank/DDBJ databases">
        <authorList>
            <consortium name="Pathogen Informatics"/>
        </authorList>
    </citation>
    <scope>NUCLEOTIDE SEQUENCE [LARGE SCALE GENOMIC DNA]</scope>
</reference>
<evidence type="ECO:0000313" key="4">
    <source>
        <dbReference type="EMBL" id="VDN90089.1"/>
    </source>
</evidence>
<dbReference type="EMBL" id="UZAD01013143">
    <property type="protein sequence ID" value="VDN90089.1"/>
    <property type="molecule type" value="Genomic_DNA"/>
</dbReference>
<dbReference type="PANTHER" id="PTHR23252:SF43">
    <property type="entry name" value="INTIMAL THICKNESS RELATED RECEPTOR IRP DOMAIN-CONTAINING PROTEIN"/>
    <property type="match status" value="1"/>
</dbReference>
<dbReference type="GO" id="GO:0007186">
    <property type="term" value="P:G protein-coupled receptor signaling pathway"/>
    <property type="evidence" value="ECO:0007669"/>
    <property type="project" value="InterPro"/>
</dbReference>
<feature type="transmembrane region" description="Helical" evidence="1">
    <location>
        <begin position="298"/>
        <end position="318"/>
    </location>
</feature>
<proteinExistence type="predicted"/>
<accession>A0A0N4TKQ9</accession>
<evidence type="ECO:0000256" key="2">
    <source>
        <dbReference type="SAM" id="SignalP"/>
    </source>
</evidence>
<dbReference type="GO" id="GO:0019236">
    <property type="term" value="P:response to pheromone"/>
    <property type="evidence" value="ECO:0007669"/>
    <property type="project" value="InterPro"/>
</dbReference>
<sequence>MNQYLSLHSLSHILLFELIYYTILQRSQAIRIVGTWSSRSSRFSVLAKFGFQQIDPLDAEHSRGFVYGNVSSKIVNGAQGVLLIIPRSLVNGFINKAAPKQSCDTLLKNISSLAFETKCFPKGKDDLMRWIPCPTGKLCVEEDMLGKVINGSQLTLRIEEPSTPQYWYVIMAACYLDSYCLWKPSVKEITVRYDLWLTNGSPLMRYLNPFGHQFSFEEQNSAEIYMLLFILYIVVGFCQWRSVILCNSASIFPRHQLLNCIIVLKAFGLALHCINVIAFSFDGQGVFFARLVGEIARLMSTCLLCLLLILLSCGWSFGNNSEILLHAKVVVVWGLLTSTHFLLFLTNFFFVDDVLQDIDIFKSWPGYAMIVIRLLQALWFLIEVRRLINEESDERKAIFLAHFGAGFLVWFVYIMGLGIIASFVSALWRFKMILVITTAANFAAIACLVHLFWPTSSNRHYFLADITSHRRFVLANDNEGEDFENLMISDSADTDSLVSGMLENISVHS</sequence>
<reference evidence="6" key="1">
    <citation type="submission" date="2017-02" db="UniProtKB">
        <authorList>
            <consortium name="WormBaseParasite"/>
        </authorList>
    </citation>
    <scope>IDENTIFICATION</scope>
</reference>
<feature type="transmembrane region" description="Helical" evidence="1">
    <location>
        <begin position="257"/>
        <end position="278"/>
    </location>
</feature>
<feature type="domain" description="GPR180/TMEM145 transmembrane" evidence="3">
    <location>
        <begin position="228"/>
        <end position="448"/>
    </location>
</feature>
<organism evidence="6">
    <name type="scientific">Brugia pahangi</name>
    <name type="common">Filarial nematode worm</name>
    <dbReference type="NCBI Taxonomy" id="6280"/>
    <lineage>
        <taxon>Eukaryota</taxon>
        <taxon>Metazoa</taxon>
        <taxon>Ecdysozoa</taxon>
        <taxon>Nematoda</taxon>
        <taxon>Chromadorea</taxon>
        <taxon>Rhabditida</taxon>
        <taxon>Spirurina</taxon>
        <taxon>Spiruromorpha</taxon>
        <taxon>Filarioidea</taxon>
        <taxon>Onchocercidae</taxon>
        <taxon>Brugia</taxon>
    </lineage>
</organism>
<dbReference type="WBParaSite" id="BPAG_0000894101-mRNA-1">
    <property type="protein sequence ID" value="BPAG_0000894101-mRNA-1"/>
    <property type="gene ID" value="BPAG_0000894101"/>
</dbReference>
<keyword evidence="1" id="KW-1133">Transmembrane helix</keyword>
<dbReference type="PANTHER" id="PTHR23252">
    <property type="entry name" value="INTIMAL THICKNESS RECEPTOR-RELATED"/>
    <property type="match status" value="1"/>
</dbReference>
<evidence type="ECO:0000259" key="3">
    <source>
        <dbReference type="Pfam" id="PF10192"/>
    </source>
</evidence>
<gene>
    <name evidence="4" type="ORF">BPAG_LOCUS8903</name>
</gene>
<dbReference type="AlphaFoldDB" id="A0A0N4TKQ9"/>
<keyword evidence="1" id="KW-0472">Membrane</keyword>
<dbReference type="Pfam" id="PF10192">
    <property type="entry name" value="GPR180-TMEM145_TM"/>
    <property type="match status" value="1"/>
</dbReference>
<feature type="chain" id="PRO_5043122048" evidence="2">
    <location>
        <begin position="30"/>
        <end position="509"/>
    </location>
</feature>
<evidence type="ECO:0000313" key="5">
    <source>
        <dbReference type="Proteomes" id="UP000278627"/>
    </source>
</evidence>
<keyword evidence="1" id="KW-0812">Transmembrane</keyword>
<feature type="transmembrane region" description="Helical" evidence="1">
    <location>
        <begin position="330"/>
        <end position="351"/>
    </location>
</feature>
<feature type="transmembrane region" description="Helical" evidence="1">
    <location>
        <begin position="363"/>
        <end position="382"/>
    </location>
</feature>